<proteinExistence type="predicted"/>
<reference evidence="1" key="1">
    <citation type="journal article" date="2014" name="Genome Announc.">
        <title>Draft Genome Sequences of Three Alkaliphilic Bacillus Strains, Bacillus wakoensis JCM 9140T, Bacillus akibai JCM 9157T, and Bacillus hemicellulosilyticus JCM 9152T.</title>
        <authorList>
            <person name="Yuki M."/>
            <person name="Oshima K."/>
            <person name="Suda W."/>
            <person name="Oshida Y."/>
            <person name="Kitamura K."/>
            <person name="Iida T."/>
            <person name="Hattori M."/>
            <person name="Ohkuma M."/>
        </authorList>
    </citation>
    <scope>NUCLEOTIDE SEQUENCE [LARGE SCALE GENOMIC DNA]</scope>
    <source>
        <strain evidence="1">JCM 9140</strain>
    </source>
</reference>
<gene>
    <name evidence="1" type="ORF">JCM9140_814</name>
</gene>
<keyword evidence="2" id="KW-1185">Reference proteome</keyword>
<protein>
    <submittedName>
        <fullName evidence="1">Uncharacterized protein</fullName>
    </submittedName>
</protein>
<dbReference type="AlphaFoldDB" id="W4PYU1"/>
<accession>W4PYU1</accession>
<sequence>MILKVLLPDHVHPGQLQIHHAFHLIRIDGLPNQGPEIIQLPTIGKREGVMAVCKNNVLEVNIPKEEAIPFQEVNIVYE</sequence>
<comment type="caution">
    <text evidence="1">The sequence shown here is derived from an EMBL/GenBank/DDBJ whole genome shotgun (WGS) entry which is preliminary data.</text>
</comment>
<evidence type="ECO:0000313" key="1">
    <source>
        <dbReference type="EMBL" id="GAE24855.1"/>
    </source>
</evidence>
<evidence type="ECO:0000313" key="2">
    <source>
        <dbReference type="Proteomes" id="UP000018890"/>
    </source>
</evidence>
<organism evidence="1 2">
    <name type="scientific">Halalkalibacter wakoensis JCM 9140</name>
    <dbReference type="NCBI Taxonomy" id="1236970"/>
    <lineage>
        <taxon>Bacteria</taxon>
        <taxon>Bacillati</taxon>
        <taxon>Bacillota</taxon>
        <taxon>Bacilli</taxon>
        <taxon>Bacillales</taxon>
        <taxon>Bacillaceae</taxon>
        <taxon>Halalkalibacter</taxon>
    </lineage>
</organism>
<dbReference type="Proteomes" id="UP000018890">
    <property type="component" value="Unassembled WGS sequence"/>
</dbReference>
<name>W4PYU1_9BACI</name>
<dbReference type="EMBL" id="BAUT01000005">
    <property type="protein sequence ID" value="GAE24855.1"/>
    <property type="molecule type" value="Genomic_DNA"/>
</dbReference>